<dbReference type="PANTHER" id="PTHR46082">
    <property type="entry name" value="ATP/GTP-BINDING PROTEIN-RELATED"/>
    <property type="match status" value="1"/>
</dbReference>
<reference evidence="2" key="1">
    <citation type="submission" date="2022-11" db="EMBL/GenBank/DDBJ databases">
        <authorList>
            <person name="Petersen C."/>
        </authorList>
    </citation>
    <scope>NUCLEOTIDE SEQUENCE</scope>
    <source>
        <strain evidence="2">IBT 30069</strain>
    </source>
</reference>
<dbReference type="GO" id="GO:0003824">
    <property type="term" value="F:catalytic activity"/>
    <property type="evidence" value="ECO:0007669"/>
    <property type="project" value="InterPro"/>
</dbReference>
<keyword evidence="3" id="KW-1185">Reference proteome</keyword>
<proteinExistence type="predicted"/>
<dbReference type="SUPFAM" id="SSF52540">
    <property type="entry name" value="P-loop containing nucleoside triphosphate hydrolases"/>
    <property type="match status" value="1"/>
</dbReference>
<dbReference type="AlphaFoldDB" id="A0A9W9EFQ7"/>
<feature type="domain" description="Nucleoside phosphorylase" evidence="1">
    <location>
        <begin position="13"/>
        <end position="136"/>
    </location>
</feature>
<dbReference type="InterPro" id="IPR027417">
    <property type="entry name" value="P-loop_NTPase"/>
</dbReference>
<evidence type="ECO:0000313" key="3">
    <source>
        <dbReference type="Proteomes" id="UP001149165"/>
    </source>
</evidence>
<comment type="caution">
    <text evidence="2">The sequence shown here is derived from an EMBL/GenBank/DDBJ whole genome shotgun (WGS) entry which is preliminary data.</text>
</comment>
<sequence>MQLTQPADRHGFTIAIICALTIEADAIEELFDETYDRHGEIYSKQFRDPNSYVTGRIGRHNVVLCYMPGIGRGAAASVASSVRVSYTGVQTALVVGICGGVPNPSHNDKIYLGDVIISDSVIQFDFGRQYPGGFQRKMGVKDTLGRPNQEIRSLLQGLKARRARSDFQSKTSQYLQLPQQSGSHWQHPGSEDILFRASFTHKHRAEALSPVCLCFTGHREDDVCSEAVKTTCSKLACDENHIVRRRKVQDSSVSILIGTIASGDTVMKSGECRDRIAASGEENVLGFEMEGAGVWDNISCIVIKGVCDYADSHKNKDWQEYAAASGASATKAFLSIWVPISREDSPPRLNAPEIPRSPCFVGRATEMEELRSAFLSGGTFDRTLLLQGPPGIGKSALTVEYVERFRHKHKDIFWFDASSIPNLISSSSAIRKQINNKFPSTGSVGTVNADLFRRHTQEHQVAELWQAFAFIGSRRANY</sequence>
<evidence type="ECO:0000313" key="2">
    <source>
        <dbReference type="EMBL" id="KAJ5080917.1"/>
    </source>
</evidence>
<dbReference type="InterPro" id="IPR000845">
    <property type="entry name" value="Nucleoside_phosphorylase_d"/>
</dbReference>
<dbReference type="OrthoDB" id="20872at2759"/>
<gene>
    <name evidence="2" type="ORF">N7456_013627</name>
</gene>
<dbReference type="Gene3D" id="3.40.50.300">
    <property type="entry name" value="P-loop containing nucleotide triphosphate hydrolases"/>
    <property type="match status" value="1"/>
</dbReference>
<evidence type="ECO:0000259" key="1">
    <source>
        <dbReference type="Pfam" id="PF01048"/>
    </source>
</evidence>
<accession>A0A9W9EFQ7</accession>
<dbReference type="GO" id="GO:0009116">
    <property type="term" value="P:nucleoside metabolic process"/>
    <property type="evidence" value="ECO:0007669"/>
    <property type="project" value="InterPro"/>
</dbReference>
<dbReference type="InterPro" id="IPR035994">
    <property type="entry name" value="Nucleoside_phosphorylase_sf"/>
</dbReference>
<organism evidence="2 3">
    <name type="scientific">Penicillium angulare</name>
    <dbReference type="NCBI Taxonomy" id="116970"/>
    <lineage>
        <taxon>Eukaryota</taxon>
        <taxon>Fungi</taxon>
        <taxon>Dikarya</taxon>
        <taxon>Ascomycota</taxon>
        <taxon>Pezizomycotina</taxon>
        <taxon>Eurotiomycetes</taxon>
        <taxon>Eurotiomycetidae</taxon>
        <taxon>Eurotiales</taxon>
        <taxon>Aspergillaceae</taxon>
        <taxon>Penicillium</taxon>
    </lineage>
</organism>
<dbReference type="InterPro" id="IPR053137">
    <property type="entry name" value="NLR-like"/>
</dbReference>
<reference evidence="2" key="2">
    <citation type="journal article" date="2023" name="IMA Fungus">
        <title>Comparative genomic study of the Penicillium genus elucidates a diverse pangenome and 15 lateral gene transfer events.</title>
        <authorList>
            <person name="Petersen C."/>
            <person name="Sorensen T."/>
            <person name="Nielsen M.R."/>
            <person name="Sondergaard T.E."/>
            <person name="Sorensen J.L."/>
            <person name="Fitzpatrick D.A."/>
            <person name="Frisvad J.C."/>
            <person name="Nielsen K.L."/>
        </authorList>
    </citation>
    <scope>NUCLEOTIDE SEQUENCE</scope>
    <source>
        <strain evidence="2">IBT 30069</strain>
    </source>
</reference>
<dbReference type="Gene3D" id="3.40.50.1580">
    <property type="entry name" value="Nucleoside phosphorylase domain"/>
    <property type="match status" value="1"/>
</dbReference>
<dbReference type="Proteomes" id="UP001149165">
    <property type="component" value="Unassembled WGS sequence"/>
</dbReference>
<dbReference type="Pfam" id="PF01048">
    <property type="entry name" value="PNP_UDP_1"/>
    <property type="match status" value="1"/>
</dbReference>
<dbReference type="PANTHER" id="PTHR46082:SF6">
    <property type="entry name" value="AAA+ ATPASE DOMAIN-CONTAINING PROTEIN-RELATED"/>
    <property type="match status" value="1"/>
</dbReference>
<dbReference type="EMBL" id="JAPQKH010000012">
    <property type="protein sequence ID" value="KAJ5080917.1"/>
    <property type="molecule type" value="Genomic_DNA"/>
</dbReference>
<protein>
    <recommendedName>
        <fullName evidence="1">Nucleoside phosphorylase domain-containing protein</fullName>
    </recommendedName>
</protein>
<name>A0A9W9EFQ7_9EURO</name>
<dbReference type="SUPFAM" id="SSF53167">
    <property type="entry name" value="Purine and uridine phosphorylases"/>
    <property type="match status" value="1"/>
</dbReference>